<accession>A0ABQ9MH76</accession>
<protein>
    <submittedName>
        <fullName evidence="3">Uncharacterized protein</fullName>
    </submittedName>
</protein>
<feature type="coiled-coil region" evidence="1">
    <location>
        <begin position="80"/>
        <end position="226"/>
    </location>
</feature>
<dbReference type="Proteomes" id="UP001174677">
    <property type="component" value="Chromosome 5"/>
</dbReference>
<proteinExistence type="predicted"/>
<comment type="caution">
    <text evidence="3">The sequence shown here is derived from an EMBL/GenBank/DDBJ whole genome shotgun (WGS) entry which is preliminary data.</text>
</comment>
<dbReference type="EMBL" id="JARPOI010000005">
    <property type="protein sequence ID" value="KAJ9179684.1"/>
    <property type="molecule type" value="Genomic_DNA"/>
</dbReference>
<feature type="region of interest" description="Disordered" evidence="2">
    <location>
        <begin position="1"/>
        <end position="20"/>
    </location>
</feature>
<feature type="coiled-coil region" evidence="1">
    <location>
        <begin position="262"/>
        <end position="296"/>
    </location>
</feature>
<organism evidence="3 4">
    <name type="scientific">Hevea brasiliensis</name>
    <name type="common">Para rubber tree</name>
    <name type="synonym">Siphonia brasiliensis</name>
    <dbReference type="NCBI Taxonomy" id="3981"/>
    <lineage>
        <taxon>Eukaryota</taxon>
        <taxon>Viridiplantae</taxon>
        <taxon>Streptophyta</taxon>
        <taxon>Embryophyta</taxon>
        <taxon>Tracheophyta</taxon>
        <taxon>Spermatophyta</taxon>
        <taxon>Magnoliopsida</taxon>
        <taxon>eudicotyledons</taxon>
        <taxon>Gunneridae</taxon>
        <taxon>Pentapetalae</taxon>
        <taxon>rosids</taxon>
        <taxon>fabids</taxon>
        <taxon>Malpighiales</taxon>
        <taxon>Euphorbiaceae</taxon>
        <taxon>Crotonoideae</taxon>
        <taxon>Micrandreae</taxon>
        <taxon>Hevea</taxon>
    </lineage>
</organism>
<evidence type="ECO:0000256" key="2">
    <source>
        <dbReference type="SAM" id="MobiDB-lite"/>
    </source>
</evidence>
<evidence type="ECO:0000256" key="1">
    <source>
        <dbReference type="SAM" id="Coils"/>
    </source>
</evidence>
<name>A0ABQ9MH76_HEVBR</name>
<gene>
    <name evidence="3" type="ORF">P3X46_008024</name>
</gene>
<reference evidence="3" key="1">
    <citation type="journal article" date="2023" name="Plant Biotechnol. J.">
        <title>Chromosome-level wild Hevea brasiliensis genome provides new tools for genomic-assisted breeding and valuable loci to elevate rubber yield.</title>
        <authorList>
            <person name="Cheng H."/>
            <person name="Song X."/>
            <person name="Hu Y."/>
            <person name="Wu T."/>
            <person name="Yang Q."/>
            <person name="An Z."/>
            <person name="Feng S."/>
            <person name="Deng Z."/>
            <person name="Wu W."/>
            <person name="Zeng X."/>
            <person name="Tu M."/>
            <person name="Wang X."/>
            <person name="Huang H."/>
        </authorList>
    </citation>
    <scope>NUCLEOTIDE SEQUENCE</scope>
    <source>
        <strain evidence="3">MT/VB/25A 57/8</strain>
    </source>
</reference>
<evidence type="ECO:0000313" key="4">
    <source>
        <dbReference type="Proteomes" id="UP001174677"/>
    </source>
</evidence>
<feature type="compositionally biased region" description="Basic residues" evidence="2">
    <location>
        <begin position="1"/>
        <end position="17"/>
    </location>
</feature>
<evidence type="ECO:0000313" key="3">
    <source>
        <dbReference type="EMBL" id="KAJ9179684.1"/>
    </source>
</evidence>
<sequence length="489" mass="55035">MEDDKKKKRNKKKKNKQIKITEDDIAVDVNQNGASNGKNDRDQVTDLAEVQNGAVRNGDTAANRHEHNGTEMPILAEAEKQQWVQREAILKESIKQLQNENDTYTQKEAFLEGRIKQLKKENDSQIQKLVTLEETIKQLRNVHDLALQKETTLEGTIQQLKNENDSHMKKEAGLENEIIQLQIEKESSLQKEAGLEKIIVQLQSEKESILQEEAHLKEQLQHLLEEKTALVLKGASLEEKIKQLESDKYSWTLTENTTKETIARMNVDITRLQMQVVELEESRNILLKENQQLMDNISGQRLHLQNVKANVTSANTSHELKKHDEREDLNSQIGAACALVDKLITENAELVEKVNELYIKLDQQSRASGHSSTIGSDLMVESRAADSILESSEKMSALGHKMELLEVEPAAGDAYAAEVDSGEIVQIPLNDNELRDLELKEAVENDKMEEAVPLTDAPMIGAPFRLISFVAKYVSGADLVDKSTSNSVP</sequence>
<keyword evidence="1" id="KW-0175">Coiled coil</keyword>
<keyword evidence="4" id="KW-1185">Reference proteome</keyword>